<comment type="catalytic activity">
    <reaction evidence="1">
        <text>Random endo-hydrolysis of N-acetyl-beta-D-glucosaminide (1-&gt;4)-beta-linkages in chitin and chitodextrins.</text>
        <dbReference type="EC" id="3.2.1.14"/>
    </reaction>
</comment>
<evidence type="ECO:0000256" key="4">
    <source>
        <dbReference type="ARBA" id="ARBA00022669"/>
    </source>
</evidence>
<keyword evidence="9" id="KW-0119">Carbohydrate metabolism</keyword>
<evidence type="ECO:0000256" key="2">
    <source>
        <dbReference type="ARBA" id="ARBA00009121"/>
    </source>
</evidence>
<dbReference type="InterPro" id="IPR002557">
    <property type="entry name" value="Chitin-bd_dom"/>
</dbReference>
<proteinExistence type="inferred from homology"/>
<keyword evidence="8" id="KW-1015">Disulfide bond</keyword>
<dbReference type="GO" id="GO:0006032">
    <property type="term" value="P:chitin catabolic process"/>
    <property type="evidence" value="ECO:0007669"/>
    <property type="project" value="UniProtKB-KW"/>
</dbReference>
<dbReference type="SMART" id="SM00636">
    <property type="entry name" value="Glyco_18"/>
    <property type="match status" value="1"/>
</dbReference>
<reference evidence="12" key="2">
    <citation type="submission" date="2022-08" db="UniProtKB">
        <authorList>
            <consortium name="EnsemblMetazoa"/>
        </authorList>
    </citation>
    <scope>IDENTIFICATION</scope>
    <source>
        <strain evidence="12">STECLA/ALBI9_A</strain>
    </source>
</reference>
<keyword evidence="5" id="KW-0732">Signal</keyword>
<dbReference type="EnsemblMetazoa" id="AALB005907-RA">
    <property type="protein sequence ID" value="AALB005907-PA"/>
    <property type="gene ID" value="AALB005907"/>
</dbReference>
<dbReference type="InterPro" id="IPR036508">
    <property type="entry name" value="Chitin-bd_dom_sf"/>
</dbReference>
<comment type="similarity">
    <text evidence="2">Belongs to the glycosyl hydrolase 18 family. Chitinase class II subfamily.</text>
</comment>
<dbReference type="GO" id="GO:0008843">
    <property type="term" value="F:endochitinase activity"/>
    <property type="evidence" value="ECO:0007669"/>
    <property type="project" value="UniProtKB-EC"/>
</dbReference>
<keyword evidence="6" id="KW-0378">Hydrolase</keyword>
<reference evidence="12 13" key="1">
    <citation type="journal article" date="2017" name="G3 (Bethesda)">
        <title>The Physical Genome Mapping of Anopheles albimanus Corrected Scaffold Misassemblies and Identified Interarm Rearrangements in Genus Anopheles.</title>
        <authorList>
            <person name="Artemov G.N."/>
            <person name="Peery A.N."/>
            <person name="Jiang X."/>
            <person name="Tu Z."/>
            <person name="Stegniy V.N."/>
            <person name="Sharakhova M.V."/>
            <person name="Sharakhov I.V."/>
        </authorList>
    </citation>
    <scope>NUCLEOTIDE SEQUENCE [LARGE SCALE GENOMIC DNA]</scope>
    <source>
        <strain evidence="12 13">ALBI9_A</strain>
    </source>
</reference>
<dbReference type="PROSITE" id="PS50940">
    <property type="entry name" value="CHIT_BIND_II"/>
    <property type="match status" value="1"/>
</dbReference>
<dbReference type="InterPro" id="IPR050314">
    <property type="entry name" value="Glycosyl_Hydrlase_18"/>
</dbReference>
<dbReference type="SUPFAM" id="SSF51445">
    <property type="entry name" value="(Trans)glycosidases"/>
    <property type="match status" value="1"/>
</dbReference>
<dbReference type="FunFam" id="3.10.50.10:FF:000004">
    <property type="entry name" value="Chitinase 5"/>
    <property type="match status" value="1"/>
</dbReference>
<dbReference type="SUPFAM" id="SSF57625">
    <property type="entry name" value="Invertebrate chitin-binding proteins"/>
    <property type="match status" value="1"/>
</dbReference>
<evidence type="ECO:0000256" key="10">
    <source>
        <dbReference type="ARBA" id="ARBA00023295"/>
    </source>
</evidence>
<protein>
    <recommendedName>
        <fullName evidence="3">chitinase</fullName>
        <ecNumber evidence="3">3.2.1.14</ecNumber>
    </recommendedName>
</protein>
<dbReference type="SMART" id="SM00494">
    <property type="entry name" value="ChtBD2"/>
    <property type="match status" value="1"/>
</dbReference>
<dbReference type="VEuPathDB" id="VectorBase:AALB20_030908"/>
<dbReference type="PROSITE" id="PS01095">
    <property type="entry name" value="GH18_1"/>
    <property type="match status" value="1"/>
</dbReference>
<evidence type="ECO:0000256" key="3">
    <source>
        <dbReference type="ARBA" id="ARBA00012729"/>
    </source>
</evidence>
<dbReference type="PANTHER" id="PTHR11177:SF360">
    <property type="entry name" value="CHITINASE 4-RELATED"/>
    <property type="match status" value="1"/>
</dbReference>
<evidence type="ECO:0000256" key="1">
    <source>
        <dbReference type="ARBA" id="ARBA00000822"/>
    </source>
</evidence>
<dbReference type="GO" id="GO:0005576">
    <property type="term" value="C:extracellular region"/>
    <property type="evidence" value="ECO:0007669"/>
    <property type="project" value="InterPro"/>
</dbReference>
<dbReference type="CDD" id="cd02872">
    <property type="entry name" value="GH18_chitolectin_chitotriosidase"/>
    <property type="match status" value="1"/>
</dbReference>
<keyword evidence="11" id="KW-0624">Polysaccharide degradation</keyword>
<organism evidence="12 13">
    <name type="scientific">Anopheles albimanus</name>
    <name type="common">New world malaria mosquito</name>
    <dbReference type="NCBI Taxonomy" id="7167"/>
    <lineage>
        <taxon>Eukaryota</taxon>
        <taxon>Metazoa</taxon>
        <taxon>Ecdysozoa</taxon>
        <taxon>Arthropoda</taxon>
        <taxon>Hexapoda</taxon>
        <taxon>Insecta</taxon>
        <taxon>Pterygota</taxon>
        <taxon>Neoptera</taxon>
        <taxon>Endopterygota</taxon>
        <taxon>Diptera</taxon>
        <taxon>Nematocera</taxon>
        <taxon>Culicoidea</taxon>
        <taxon>Culicidae</taxon>
        <taxon>Anophelinae</taxon>
        <taxon>Anopheles</taxon>
    </lineage>
</organism>
<keyword evidence="4" id="KW-0147">Chitin-binding</keyword>
<dbReference type="SUPFAM" id="SSF54556">
    <property type="entry name" value="Chitinase insertion domain"/>
    <property type="match status" value="1"/>
</dbReference>
<dbReference type="Pfam" id="PF01607">
    <property type="entry name" value="CBM_14"/>
    <property type="match status" value="1"/>
</dbReference>
<dbReference type="PANTHER" id="PTHR11177">
    <property type="entry name" value="CHITINASE"/>
    <property type="match status" value="1"/>
</dbReference>
<dbReference type="PROSITE" id="PS51910">
    <property type="entry name" value="GH18_2"/>
    <property type="match status" value="1"/>
</dbReference>
<name>A0A182FHB3_ANOAL</name>
<dbReference type="AlphaFoldDB" id="A0A182FHB3"/>
<keyword evidence="7" id="KW-0146">Chitin degradation</keyword>
<evidence type="ECO:0000256" key="8">
    <source>
        <dbReference type="ARBA" id="ARBA00023157"/>
    </source>
</evidence>
<keyword evidence="13" id="KW-1185">Reference proteome</keyword>
<dbReference type="Gene3D" id="2.170.140.10">
    <property type="entry name" value="Chitin binding domain"/>
    <property type="match status" value="1"/>
</dbReference>
<dbReference type="Gene3D" id="3.20.20.80">
    <property type="entry name" value="Glycosidases"/>
    <property type="match status" value="1"/>
</dbReference>
<evidence type="ECO:0000313" key="12">
    <source>
        <dbReference type="EnsemblMetazoa" id="AALB005907-PA"/>
    </source>
</evidence>
<keyword evidence="10" id="KW-0326">Glycosidase</keyword>
<dbReference type="STRING" id="7167.A0A182FHB3"/>
<evidence type="ECO:0000313" key="13">
    <source>
        <dbReference type="Proteomes" id="UP000069272"/>
    </source>
</evidence>
<dbReference type="InterPro" id="IPR011583">
    <property type="entry name" value="Chitinase_II/V-like_cat"/>
</dbReference>
<evidence type="ECO:0000256" key="7">
    <source>
        <dbReference type="ARBA" id="ARBA00023024"/>
    </source>
</evidence>
<dbReference type="Proteomes" id="UP000069272">
    <property type="component" value="Chromosome 3L"/>
</dbReference>
<dbReference type="EC" id="3.2.1.14" evidence="3"/>
<dbReference type="InterPro" id="IPR029070">
    <property type="entry name" value="Chitinase_insertion_sf"/>
</dbReference>
<evidence type="ECO:0000256" key="11">
    <source>
        <dbReference type="ARBA" id="ARBA00023326"/>
    </source>
</evidence>
<accession>A0A182FHB3</accession>
<dbReference type="GO" id="GO:0000272">
    <property type="term" value="P:polysaccharide catabolic process"/>
    <property type="evidence" value="ECO:0007669"/>
    <property type="project" value="UniProtKB-KW"/>
</dbReference>
<evidence type="ECO:0000256" key="6">
    <source>
        <dbReference type="ARBA" id="ARBA00022801"/>
    </source>
</evidence>
<dbReference type="InterPro" id="IPR001579">
    <property type="entry name" value="Glyco_hydro_18_chit_AS"/>
</dbReference>
<dbReference type="VEuPathDB" id="VectorBase:AALB005907"/>
<evidence type="ECO:0000256" key="5">
    <source>
        <dbReference type="ARBA" id="ARBA00022729"/>
    </source>
</evidence>
<evidence type="ECO:0000256" key="9">
    <source>
        <dbReference type="ARBA" id="ARBA00023277"/>
    </source>
</evidence>
<dbReference type="Pfam" id="PF00704">
    <property type="entry name" value="Glyco_hydro_18"/>
    <property type="match status" value="1"/>
</dbReference>
<dbReference type="GO" id="GO:0008061">
    <property type="term" value="F:chitin binding"/>
    <property type="evidence" value="ECO:0007669"/>
    <property type="project" value="UniProtKB-KW"/>
</dbReference>
<dbReference type="InterPro" id="IPR001223">
    <property type="entry name" value="Glyco_hydro18_cat"/>
</dbReference>
<sequence length="491" mass="53246">MAQLAVLFGLFTLLTWASVIAQVDSKEVVCYYGTWAVYRPSNGKFTPENIDPNLCTQLNYAFFHINPDGTIKLFDPWVDLPDGGGYNTIAKVNNLKQINPSLKTIAAVGGWDDAHAIAGNFAKVAANPSLRAAFARNAVAFLQKYGFNGMDIDWEYPAKWQAEGMSSPADKANLVLLLQELRNAFTPYGYLLTIAVGATRSLGDIAYDVPAISNVVDYINLMEYDMHGSWETTVGHHAPAYTASGDNPEYSVLDSVNYWLSKGAAPAKLNLGVPFYGRTFTLTDPSQTQIGAPAAAGGTAGPYTGTAGFLGYNEICEKRWPRYWDNVRGATYAVSGNQWVGYDDVQSILLKCSIIAQYGLGGGMVWSIETDDFLGRCGTRYELLSTLKGCVNGGSPAPATTIRPPTTTANPVATTKPATVNPATTTAKPTPTTTKPSGQFVCRADGYFRHPTDCNKYYVCNRGTATMFSCASGLYFNEKYSVCDWPYNVSC</sequence>
<dbReference type="InterPro" id="IPR017853">
    <property type="entry name" value="GH"/>
</dbReference>
<dbReference type="Gene3D" id="3.10.50.10">
    <property type="match status" value="1"/>
</dbReference>